<feature type="chain" id="PRO_5043473016" evidence="1">
    <location>
        <begin position="18"/>
        <end position="52"/>
    </location>
</feature>
<evidence type="ECO:0000256" key="1">
    <source>
        <dbReference type="SAM" id="SignalP"/>
    </source>
</evidence>
<proteinExistence type="predicted"/>
<dbReference type="Proteomes" id="UP001054252">
    <property type="component" value="Unassembled WGS sequence"/>
</dbReference>
<keyword evidence="3" id="KW-1185">Reference proteome</keyword>
<name>A0AAV5K2Q1_9ROSI</name>
<organism evidence="2 3">
    <name type="scientific">Rubroshorea leprosula</name>
    <dbReference type="NCBI Taxonomy" id="152421"/>
    <lineage>
        <taxon>Eukaryota</taxon>
        <taxon>Viridiplantae</taxon>
        <taxon>Streptophyta</taxon>
        <taxon>Embryophyta</taxon>
        <taxon>Tracheophyta</taxon>
        <taxon>Spermatophyta</taxon>
        <taxon>Magnoliopsida</taxon>
        <taxon>eudicotyledons</taxon>
        <taxon>Gunneridae</taxon>
        <taxon>Pentapetalae</taxon>
        <taxon>rosids</taxon>
        <taxon>malvids</taxon>
        <taxon>Malvales</taxon>
        <taxon>Dipterocarpaceae</taxon>
        <taxon>Rubroshorea</taxon>
    </lineage>
</organism>
<keyword evidence="1" id="KW-0732">Signal</keyword>
<accession>A0AAV5K2Q1</accession>
<sequence>MIKFRALCICGTHLTSAWRLSHLRFGICLELGWLMDFRTVVRRVMGLYKGRF</sequence>
<gene>
    <name evidence="2" type="ORF">SLEP1_g27726</name>
</gene>
<evidence type="ECO:0000313" key="3">
    <source>
        <dbReference type="Proteomes" id="UP001054252"/>
    </source>
</evidence>
<feature type="signal peptide" evidence="1">
    <location>
        <begin position="1"/>
        <end position="17"/>
    </location>
</feature>
<comment type="caution">
    <text evidence="2">The sequence shown here is derived from an EMBL/GenBank/DDBJ whole genome shotgun (WGS) entry which is preliminary data.</text>
</comment>
<dbReference type="AlphaFoldDB" id="A0AAV5K2Q1"/>
<evidence type="ECO:0000313" key="2">
    <source>
        <dbReference type="EMBL" id="GKV17190.1"/>
    </source>
</evidence>
<reference evidence="2 3" key="1">
    <citation type="journal article" date="2021" name="Commun. Biol.">
        <title>The genome of Shorea leprosula (Dipterocarpaceae) highlights the ecological relevance of drought in aseasonal tropical rainforests.</title>
        <authorList>
            <person name="Ng K.K.S."/>
            <person name="Kobayashi M.J."/>
            <person name="Fawcett J.A."/>
            <person name="Hatakeyama M."/>
            <person name="Paape T."/>
            <person name="Ng C.H."/>
            <person name="Ang C.C."/>
            <person name="Tnah L.H."/>
            <person name="Lee C.T."/>
            <person name="Nishiyama T."/>
            <person name="Sese J."/>
            <person name="O'Brien M.J."/>
            <person name="Copetti D."/>
            <person name="Mohd Noor M.I."/>
            <person name="Ong R.C."/>
            <person name="Putra M."/>
            <person name="Sireger I.Z."/>
            <person name="Indrioko S."/>
            <person name="Kosugi Y."/>
            <person name="Izuno A."/>
            <person name="Isagi Y."/>
            <person name="Lee S.L."/>
            <person name="Shimizu K.K."/>
        </authorList>
    </citation>
    <scope>NUCLEOTIDE SEQUENCE [LARGE SCALE GENOMIC DNA]</scope>
    <source>
        <strain evidence="2">214</strain>
    </source>
</reference>
<protein>
    <submittedName>
        <fullName evidence="2">Uncharacterized protein</fullName>
    </submittedName>
</protein>
<dbReference type="EMBL" id="BPVZ01000047">
    <property type="protein sequence ID" value="GKV17190.1"/>
    <property type="molecule type" value="Genomic_DNA"/>
</dbReference>